<protein>
    <submittedName>
        <fullName evidence="3">Addiction module antidote protein, HigA family</fullName>
    </submittedName>
</protein>
<sequence length="106" mass="11510">MAILREALNGMNFDDVALAGELPPVTPGEVLREEFLAPLHMSARALARDINVPPNRITDILNGDRGITAQTALKLAGRFGTSALFWMNLQVAYDLAMAEHEITHAA</sequence>
<feature type="domain" description="HTH cro/C1-type" evidence="2">
    <location>
        <begin position="41"/>
        <end position="86"/>
    </location>
</feature>
<evidence type="ECO:0000259" key="2">
    <source>
        <dbReference type="PROSITE" id="PS50943"/>
    </source>
</evidence>
<dbReference type="SUPFAM" id="SSF47413">
    <property type="entry name" value="lambda repressor-like DNA-binding domains"/>
    <property type="match status" value="1"/>
</dbReference>
<dbReference type="RefSeq" id="WP_342667868.1">
    <property type="nucleotide sequence ID" value="NZ_FTNE01000048.1"/>
</dbReference>
<dbReference type="SMART" id="SM00530">
    <property type="entry name" value="HTH_XRE"/>
    <property type="match status" value="1"/>
</dbReference>
<keyword evidence="4" id="KW-1185">Reference proteome</keyword>
<keyword evidence="1" id="KW-0238">DNA-binding</keyword>
<dbReference type="GO" id="GO:0003677">
    <property type="term" value="F:DNA binding"/>
    <property type="evidence" value="ECO:0007669"/>
    <property type="project" value="UniProtKB-KW"/>
</dbReference>
<evidence type="ECO:0000313" key="3">
    <source>
        <dbReference type="EMBL" id="SIR53404.1"/>
    </source>
</evidence>
<dbReference type="CDD" id="cd00093">
    <property type="entry name" value="HTH_XRE"/>
    <property type="match status" value="1"/>
</dbReference>
<dbReference type="NCBIfam" id="TIGR02607">
    <property type="entry name" value="antidote_HigA"/>
    <property type="match status" value="1"/>
</dbReference>
<organism evidence="3 4">
    <name type="scientific">Acidiphilium rubrum</name>
    <dbReference type="NCBI Taxonomy" id="526"/>
    <lineage>
        <taxon>Bacteria</taxon>
        <taxon>Pseudomonadati</taxon>
        <taxon>Pseudomonadota</taxon>
        <taxon>Alphaproteobacteria</taxon>
        <taxon>Acetobacterales</taxon>
        <taxon>Acidocellaceae</taxon>
        <taxon>Acidiphilium</taxon>
    </lineage>
</organism>
<dbReference type="AlphaFoldDB" id="A0A8G2FFR5"/>
<dbReference type="PANTHER" id="PTHR36924:SF1">
    <property type="entry name" value="ANTITOXIN HIGA-1"/>
    <property type="match status" value="1"/>
</dbReference>
<accession>A0A8G2FFR5</accession>
<dbReference type="Proteomes" id="UP000186308">
    <property type="component" value="Unassembled WGS sequence"/>
</dbReference>
<dbReference type="EMBL" id="FTNE01000048">
    <property type="protein sequence ID" value="SIR53404.1"/>
    <property type="molecule type" value="Genomic_DNA"/>
</dbReference>
<gene>
    <name evidence="3" type="ORF">SAMN05421828_14812</name>
</gene>
<comment type="caution">
    <text evidence="3">The sequence shown here is derived from an EMBL/GenBank/DDBJ whole genome shotgun (WGS) entry which is preliminary data.</text>
</comment>
<evidence type="ECO:0000256" key="1">
    <source>
        <dbReference type="ARBA" id="ARBA00023125"/>
    </source>
</evidence>
<dbReference type="InterPro" id="IPR001387">
    <property type="entry name" value="Cro/C1-type_HTH"/>
</dbReference>
<dbReference type="InterPro" id="IPR013430">
    <property type="entry name" value="Toxin_antidote_HigA"/>
</dbReference>
<dbReference type="InterPro" id="IPR010982">
    <property type="entry name" value="Lambda_DNA-bd_dom_sf"/>
</dbReference>
<dbReference type="PANTHER" id="PTHR36924">
    <property type="entry name" value="ANTITOXIN HIGA-1"/>
    <property type="match status" value="1"/>
</dbReference>
<proteinExistence type="predicted"/>
<dbReference type="PROSITE" id="PS50943">
    <property type="entry name" value="HTH_CROC1"/>
    <property type="match status" value="1"/>
</dbReference>
<evidence type="ECO:0000313" key="4">
    <source>
        <dbReference type="Proteomes" id="UP000186308"/>
    </source>
</evidence>
<reference evidence="3 4" key="1">
    <citation type="submission" date="2017-01" db="EMBL/GenBank/DDBJ databases">
        <authorList>
            <person name="Varghese N."/>
            <person name="Submissions S."/>
        </authorList>
    </citation>
    <scope>NUCLEOTIDE SEQUENCE [LARGE SCALE GENOMIC DNA]</scope>
    <source>
        <strain evidence="3 4">ATCC 35905</strain>
    </source>
</reference>
<dbReference type="Gene3D" id="1.10.260.40">
    <property type="entry name" value="lambda repressor-like DNA-binding domains"/>
    <property type="match status" value="1"/>
</dbReference>
<name>A0A8G2FFR5_ACIRU</name>
<dbReference type="Pfam" id="PF01381">
    <property type="entry name" value="HTH_3"/>
    <property type="match status" value="1"/>
</dbReference>